<sequence>MPRKTRFAGGLRTPLSRSPIQPETPLDHRQVSRCKMKACVVIAVILALGGSADCRKLRGTSSTAQADAKADGGLAPTARDWVISATAPQIGMSLAGGFSTATGQMAKASLATTSVSDGNSATVDLESVAAAEKGSVGTATAAGATWATTNTAFGTGLTSAGVTGQGLTTSKGKEQAASVSPGKVTVAKGEQQALSLGEHPSTLVSGTVLTTKSGIADSASKSLAKNKGNKAQGEAGAGAAGWVPVSPWLKSTKANTNTKATTLPRSASADAFAEALGLEAATSTATSTKSGNP</sequence>
<comment type="caution">
    <text evidence="2">The sequence shown here is derived from an EMBL/GenBank/DDBJ whole genome shotgun (WGS) entry which is preliminary data.</text>
</comment>
<dbReference type="AlphaFoldDB" id="A0A9D4TWC2"/>
<protein>
    <submittedName>
        <fullName evidence="2">Uncharacterized protein</fullName>
    </submittedName>
</protein>
<keyword evidence="3" id="KW-1185">Reference proteome</keyword>
<feature type="region of interest" description="Disordered" evidence="1">
    <location>
        <begin position="1"/>
        <end position="29"/>
    </location>
</feature>
<name>A0A9D4TWC2_CHLVU</name>
<dbReference type="Proteomes" id="UP001055712">
    <property type="component" value="Unassembled WGS sequence"/>
</dbReference>
<evidence type="ECO:0000313" key="2">
    <source>
        <dbReference type="EMBL" id="KAI3435697.1"/>
    </source>
</evidence>
<reference evidence="2" key="2">
    <citation type="submission" date="2020-11" db="EMBL/GenBank/DDBJ databases">
        <authorList>
            <person name="Cecchin M."/>
            <person name="Marcolungo L."/>
            <person name="Rossato M."/>
            <person name="Girolomoni L."/>
            <person name="Cosentino E."/>
            <person name="Cuine S."/>
            <person name="Li-Beisson Y."/>
            <person name="Delledonne M."/>
            <person name="Ballottari M."/>
        </authorList>
    </citation>
    <scope>NUCLEOTIDE SEQUENCE</scope>
    <source>
        <strain evidence="2">211/11P</strain>
        <tissue evidence="2">Whole cell</tissue>
    </source>
</reference>
<evidence type="ECO:0000313" key="3">
    <source>
        <dbReference type="Proteomes" id="UP001055712"/>
    </source>
</evidence>
<reference evidence="2" key="1">
    <citation type="journal article" date="2019" name="Plant J.">
        <title>Chlorella vulgaris genome assembly and annotation reveals the molecular basis for metabolic acclimation to high light conditions.</title>
        <authorList>
            <person name="Cecchin M."/>
            <person name="Marcolungo L."/>
            <person name="Rossato M."/>
            <person name="Girolomoni L."/>
            <person name="Cosentino E."/>
            <person name="Cuine S."/>
            <person name="Li-Beisson Y."/>
            <person name="Delledonne M."/>
            <person name="Ballottari M."/>
        </authorList>
    </citation>
    <scope>NUCLEOTIDE SEQUENCE</scope>
    <source>
        <strain evidence="2">211/11P</strain>
    </source>
</reference>
<accession>A0A9D4TWC2</accession>
<organism evidence="2 3">
    <name type="scientific">Chlorella vulgaris</name>
    <name type="common">Green alga</name>
    <dbReference type="NCBI Taxonomy" id="3077"/>
    <lineage>
        <taxon>Eukaryota</taxon>
        <taxon>Viridiplantae</taxon>
        <taxon>Chlorophyta</taxon>
        <taxon>core chlorophytes</taxon>
        <taxon>Trebouxiophyceae</taxon>
        <taxon>Chlorellales</taxon>
        <taxon>Chlorellaceae</taxon>
        <taxon>Chlorella clade</taxon>
        <taxon>Chlorella</taxon>
    </lineage>
</organism>
<evidence type="ECO:0000256" key="1">
    <source>
        <dbReference type="SAM" id="MobiDB-lite"/>
    </source>
</evidence>
<dbReference type="EMBL" id="SIDB01000002">
    <property type="protein sequence ID" value="KAI3435697.1"/>
    <property type="molecule type" value="Genomic_DNA"/>
</dbReference>
<proteinExistence type="predicted"/>
<gene>
    <name evidence="2" type="ORF">D9Q98_001755</name>
</gene>